<dbReference type="InterPro" id="IPR016181">
    <property type="entry name" value="Acyl_CoA_acyltransferase"/>
</dbReference>
<dbReference type="InterPro" id="IPR053144">
    <property type="entry name" value="Acetyltransferase_Butenolide"/>
</dbReference>
<organism evidence="2 3">
    <name type="scientific">Paenibacillus harenae</name>
    <dbReference type="NCBI Taxonomy" id="306543"/>
    <lineage>
        <taxon>Bacteria</taxon>
        <taxon>Bacillati</taxon>
        <taxon>Bacillota</taxon>
        <taxon>Bacilli</taxon>
        <taxon>Bacillales</taxon>
        <taxon>Paenibacillaceae</taxon>
        <taxon>Paenibacillus</taxon>
    </lineage>
</organism>
<dbReference type="PANTHER" id="PTHR43233">
    <property type="entry name" value="FAMILY N-ACETYLTRANSFERASE, PUTATIVE (AFU_ORTHOLOGUE AFUA_6G03350)-RELATED"/>
    <property type="match status" value="1"/>
</dbReference>
<evidence type="ECO:0000259" key="1">
    <source>
        <dbReference type="PROSITE" id="PS51186"/>
    </source>
</evidence>
<accession>A0ABT9TYE0</accession>
<comment type="caution">
    <text evidence="2">The sequence shown here is derived from an EMBL/GenBank/DDBJ whole genome shotgun (WGS) entry which is preliminary data.</text>
</comment>
<feature type="domain" description="N-acetyltransferase" evidence="1">
    <location>
        <begin position="1"/>
        <end position="143"/>
    </location>
</feature>
<keyword evidence="3" id="KW-1185">Reference proteome</keyword>
<dbReference type="CDD" id="cd04301">
    <property type="entry name" value="NAT_SF"/>
    <property type="match status" value="1"/>
</dbReference>
<protein>
    <submittedName>
        <fullName evidence="2">Ribosomal protein S18 acetylase RimI-like enzyme</fullName>
    </submittedName>
</protein>
<dbReference type="InterPro" id="IPR000182">
    <property type="entry name" value="GNAT_dom"/>
</dbReference>
<sequence>MMSREYNVLDRTPTFTEYKKLCAAVGWEDYMNFEVAEDSLKQSLFGVVIQYGDEIVGMGRVVGDGKIYFYIQDIAVKPEHQNKGVGNKIMAAIQKFLKENAPEKSFVGLFAASGKESFYNKFGFNKHEGMTGMFGVVHNSELM</sequence>
<dbReference type="PANTHER" id="PTHR43233:SF1">
    <property type="entry name" value="FAMILY N-ACETYLTRANSFERASE, PUTATIVE (AFU_ORTHOLOGUE AFUA_6G03350)-RELATED"/>
    <property type="match status" value="1"/>
</dbReference>
<dbReference type="Pfam" id="PF13673">
    <property type="entry name" value="Acetyltransf_10"/>
    <property type="match status" value="1"/>
</dbReference>
<dbReference type="Proteomes" id="UP001229346">
    <property type="component" value="Unassembled WGS sequence"/>
</dbReference>
<dbReference type="PROSITE" id="PS51186">
    <property type="entry name" value="GNAT"/>
    <property type="match status" value="1"/>
</dbReference>
<proteinExistence type="predicted"/>
<reference evidence="2 3" key="1">
    <citation type="submission" date="2023-07" db="EMBL/GenBank/DDBJ databases">
        <title>Sorghum-associated microbial communities from plants grown in Nebraska, USA.</title>
        <authorList>
            <person name="Schachtman D."/>
        </authorList>
    </citation>
    <scope>NUCLEOTIDE SEQUENCE [LARGE SCALE GENOMIC DNA]</scope>
    <source>
        <strain evidence="2 3">CC482</strain>
    </source>
</reference>
<evidence type="ECO:0000313" key="3">
    <source>
        <dbReference type="Proteomes" id="UP001229346"/>
    </source>
</evidence>
<dbReference type="Gene3D" id="3.40.630.30">
    <property type="match status" value="1"/>
</dbReference>
<name>A0ABT9TYE0_PAEHA</name>
<evidence type="ECO:0000313" key="2">
    <source>
        <dbReference type="EMBL" id="MDQ0112382.1"/>
    </source>
</evidence>
<dbReference type="EMBL" id="JAUSSU010000003">
    <property type="protein sequence ID" value="MDQ0112382.1"/>
    <property type="molecule type" value="Genomic_DNA"/>
</dbReference>
<gene>
    <name evidence="2" type="ORF">J2T15_001817</name>
</gene>
<dbReference type="SUPFAM" id="SSF55729">
    <property type="entry name" value="Acyl-CoA N-acyltransferases (Nat)"/>
    <property type="match status" value="1"/>
</dbReference>